<name>A0A238Y0Z3_9BACT</name>
<dbReference type="Pfam" id="PF22692">
    <property type="entry name" value="LlgE_F_G_D1"/>
    <property type="match status" value="1"/>
</dbReference>
<evidence type="ECO:0000259" key="5">
    <source>
        <dbReference type="Pfam" id="PF00460"/>
    </source>
</evidence>
<dbReference type="PANTHER" id="PTHR30435">
    <property type="entry name" value="FLAGELLAR PROTEIN"/>
    <property type="match status" value="1"/>
</dbReference>
<feature type="domain" description="Flagellar basal body rod protein N-terminal" evidence="5">
    <location>
        <begin position="5"/>
        <end position="35"/>
    </location>
</feature>
<dbReference type="InterPro" id="IPR020013">
    <property type="entry name" value="Flagellar_FlgE/F/G"/>
</dbReference>
<dbReference type="AlphaFoldDB" id="A0A238Y0Z3"/>
<evidence type="ECO:0000256" key="4">
    <source>
        <dbReference type="RuleBase" id="RU362116"/>
    </source>
</evidence>
<reference evidence="8 9" key="1">
    <citation type="submission" date="2017-06" db="EMBL/GenBank/DDBJ databases">
        <authorList>
            <person name="Kim H.J."/>
            <person name="Triplett B.A."/>
        </authorList>
    </citation>
    <scope>NUCLEOTIDE SEQUENCE [LARGE SCALE GENOMIC DNA]</scope>
    <source>
        <strain evidence="8 9">DSM 13116</strain>
    </source>
</reference>
<dbReference type="RefSeq" id="WP_089271492.1">
    <property type="nucleotide sequence ID" value="NZ_FZOC01000001.1"/>
</dbReference>
<keyword evidence="8" id="KW-0966">Cell projection</keyword>
<dbReference type="InterPro" id="IPR012836">
    <property type="entry name" value="FlgF"/>
</dbReference>
<protein>
    <submittedName>
        <fullName evidence="8">Flagellar basal-body rod protein FlgG</fullName>
    </submittedName>
</protein>
<proteinExistence type="inferred from homology"/>
<keyword evidence="3 4" id="KW-0975">Bacterial flagellum</keyword>
<sequence length="260" mass="28876">MRESMYSALFGAMSNEMRLNTIANNLANVNTTGFKKDAYAFHDTFQRFAHDYLPDDRVSVRDKEIWPRAYVMARPRLSNEYSDQSQGGLQVTGNPLDLALVGKGYFKVRTPDGDMLTRSGSFQLGADGQLITEQGYEVLGDGGSTVTLPRDNKIEIDANGRVTADGVQLSQLDLVDVSDVRFLEKQGKNLYRIQPGSPAQEIPAEEIAVQQGYLEKSNVEIVSEMVNMMEAQRAFEISQKLMTTTDSMESLVINKVGQIS</sequence>
<evidence type="ECO:0000313" key="9">
    <source>
        <dbReference type="Proteomes" id="UP000198324"/>
    </source>
</evidence>
<dbReference type="SUPFAM" id="SSF117143">
    <property type="entry name" value="Flagellar hook protein flgE"/>
    <property type="match status" value="1"/>
</dbReference>
<dbReference type="PROSITE" id="PS00588">
    <property type="entry name" value="FLAGELLA_BB_ROD"/>
    <property type="match status" value="1"/>
</dbReference>
<evidence type="ECO:0000259" key="7">
    <source>
        <dbReference type="Pfam" id="PF22692"/>
    </source>
</evidence>
<dbReference type="InterPro" id="IPR010930">
    <property type="entry name" value="Flg_bb/hook_C_dom"/>
</dbReference>
<dbReference type="Pfam" id="PF00460">
    <property type="entry name" value="Flg_bb_rod"/>
    <property type="match status" value="1"/>
</dbReference>
<dbReference type="Pfam" id="PF06429">
    <property type="entry name" value="Flg_bbr_C"/>
    <property type="match status" value="1"/>
</dbReference>
<comment type="similarity">
    <text evidence="2 4">Belongs to the flagella basal body rod proteins family.</text>
</comment>
<dbReference type="InterPro" id="IPR019776">
    <property type="entry name" value="Flagellar_basal_body_rod_CS"/>
</dbReference>
<dbReference type="PANTHER" id="PTHR30435:SF19">
    <property type="entry name" value="FLAGELLAR BASAL-BODY ROD PROTEIN FLGG"/>
    <property type="match status" value="1"/>
</dbReference>
<dbReference type="OrthoDB" id="9804559at2"/>
<dbReference type="GO" id="GO:0030694">
    <property type="term" value="C:bacterial-type flagellum basal body, rod"/>
    <property type="evidence" value="ECO:0007669"/>
    <property type="project" value="InterPro"/>
</dbReference>
<dbReference type="NCBIfam" id="TIGR03506">
    <property type="entry name" value="FlgEFG_subfam"/>
    <property type="match status" value="2"/>
</dbReference>
<evidence type="ECO:0000313" key="8">
    <source>
        <dbReference type="EMBL" id="SNR64441.1"/>
    </source>
</evidence>
<feature type="domain" description="Flagellar hook protein FlgE/F/G-like D1" evidence="7">
    <location>
        <begin position="99"/>
        <end position="164"/>
    </location>
</feature>
<dbReference type="Proteomes" id="UP000198324">
    <property type="component" value="Unassembled WGS sequence"/>
</dbReference>
<evidence type="ECO:0000259" key="6">
    <source>
        <dbReference type="Pfam" id="PF06429"/>
    </source>
</evidence>
<feature type="domain" description="Flagellar basal-body/hook protein C-terminal" evidence="6">
    <location>
        <begin position="210"/>
        <end position="250"/>
    </location>
</feature>
<organism evidence="8 9">
    <name type="scientific">Humidesulfovibrio mexicanus</name>
    <dbReference type="NCBI Taxonomy" id="147047"/>
    <lineage>
        <taxon>Bacteria</taxon>
        <taxon>Pseudomonadati</taxon>
        <taxon>Thermodesulfobacteriota</taxon>
        <taxon>Desulfovibrionia</taxon>
        <taxon>Desulfovibrionales</taxon>
        <taxon>Desulfovibrionaceae</taxon>
        <taxon>Humidesulfovibrio</taxon>
    </lineage>
</organism>
<evidence type="ECO:0000256" key="2">
    <source>
        <dbReference type="ARBA" id="ARBA00009677"/>
    </source>
</evidence>
<gene>
    <name evidence="8" type="ORF">SAMN04488503_0569</name>
</gene>
<dbReference type="GO" id="GO:0071978">
    <property type="term" value="P:bacterial-type flagellum-dependent swarming motility"/>
    <property type="evidence" value="ECO:0007669"/>
    <property type="project" value="TreeGrafter"/>
</dbReference>
<keyword evidence="9" id="KW-1185">Reference proteome</keyword>
<keyword evidence="8" id="KW-0969">Cilium</keyword>
<dbReference type="InterPro" id="IPR037925">
    <property type="entry name" value="FlgE/F/G-like"/>
</dbReference>
<dbReference type="EMBL" id="FZOC01000001">
    <property type="protein sequence ID" value="SNR64441.1"/>
    <property type="molecule type" value="Genomic_DNA"/>
</dbReference>
<keyword evidence="8" id="KW-0282">Flagellum</keyword>
<dbReference type="NCBIfam" id="TIGR02490">
    <property type="entry name" value="flgF"/>
    <property type="match status" value="1"/>
</dbReference>
<dbReference type="InterPro" id="IPR001444">
    <property type="entry name" value="Flag_bb_rod_N"/>
</dbReference>
<comment type="subcellular location">
    <subcellularLocation>
        <location evidence="1 4">Bacterial flagellum basal body</location>
    </subcellularLocation>
</comment>
<accession>A0A238Y0Z3</accession>
<evidence type="ECO:0000256" key="1">
    <source>
        <dbReference type="ARBA" id="ARBA00004117"/>
    </source>
</evidence>
<evidence type="ECO:0000256" key="3">
    <source>
        <dbReference type="ARBA" id="ARBA00023143"/>
    </source>
</evidence>
<dbReference type="InterPro" id="IPR053967">
    <property type="entry name" value="LlgE_F_G-like_D1"/>
</dbReference>